<dbReference type="EMBL" id="UGQE01000004">
    <property type="protein sequence ID" value="STZ14156.1"/>
    <property type="molecule type" value="Genomic_DNA"/>
</dbReference>
<dbReference type="EMBL" id="MUXU01000010">
    <property type="protein sequence ID" value="OOR92806.1"/>
    <property type="molecule type" value="Genomic_DNA"/>
</dbReference>
<proteinExistence type="predicted"/>
<dbReference type="STRING" id="34060.B0181_01340"/>
<evidence type="ECO:0000313" key="3">
    <source>
        <dbReference type="Proteomes" id="UP000190435"/>
    </source>
</evidence>
<dbReference type="AlphaFoldDB" id="A0A1T0AAN9"/>
<dbReference type="Proteomes" id="UP000190435">
    <property type="component" value="Unassembled WGS sequence"/>
</dbReference>
<dbReference type="Proteomes" id="UP000255279">
    <property type="component" value="Unassembled WGS sequence"/>
</dbReference>
<name>A0A1T0AAN9_9GAMM</name>
<sequence length="166" mass="18237">MFTLPIIDVKTDALDALLASLGFRLQQLAKNRSNDVFNGLIENKDVTLQFTSPSMARFYRFEQGRFHQGLGVAESAGLTVHFNDSMAGARLLTKGDVAALMSAIQAGEVSVTGDYKLVLWFAGIAKHATKIPEEYQAYINQAKPYIAQAKPYAEQVLGVIKRKLGK</sequence>
<evidence type="ECO:0000313" key="2">
    <source>
        <dbReference type="EMBL" id="STZ14156.1"/>
    </source>
</evidence>
<dbReference type="RefSeq" id="WP_078275698.1">
    <property type="nucleotide sequence ID" value="NZ_CAACXO010000045.1"/>
</dbReference>
<reference evidence="1 3" key="1">
    <citation type="submission" date="2017-02" db="EMBL/GenBank/DDBJ databases">
        <title>Draft genome sequence of Moraxella caviae CCUG 355 type strain.</title>
        <authorList>
            <person name="Engstrom-Jakobsson H."/>
            <person name="Salva-Serra F."/>
            <person name="Thorell K."/>
            <person name="Gonzales-Siles L."/>
            <person name="Karlsson R."/>
            <person name="Boulund F."/>
            <person name="Engstrand L."/>
            <person name="Moore E."/>
        </authorList>
    </citation>
    <scope>NUCLEOTIDE SEQUENCE [LARGE SCALE GENOMIC DNA]</scope>
    <source>
        <strain evidence="1 3">CCUG 355</strain>
    </source>
</reference>
<protein>
    <recommendedName>
        <fullName evidence="5">SCP2 domain-containing protein</fullName>
    </recommendedName>
</protein>
<evidence type="ECO:0008006" key="5">
    <source>
        <dbReference type="Google" id="ProtNLM"/>
    </source>
</evidence>
<keyword evidence="3" id="KW-1185">Reference proteome</keyword>
<gene>
    <name evidence="1" type="ORF">B0181_01340</name>
    <name evidence="2" type="ORF">NCTC10293_01746</name>
</gene>
<evidence type="ECO:0000313" key="4">
    <source>
        <dbReference type="Proteomes" id="UP000255279"/>
    </source>
</evidence>
<reference evidence="2 4" key="2">
    <citation type="submission" date="2018-06" db="EMBL/GenBank/DDBJ databases">
        <authorList>
            <consortium name="Pathogen Informatics"/>
            <person name="Doyle S."/>
        </authorList>
    </citation>
    <scope>NUCLEOTIDE SEQUENCE [LARGE SCALE GENOMIC DNA]</scope>
    <source>
        <strain evidence="2 4">NCTC10293</strain>
    </source>
</reference>
<accession>A0A1T0AAN9</accession>
<evidence type="ECO:0000313" key="1">
    <source>
        <dbReference type="EMBL" id="OOR92806.1"/>
    </source>
</evidence>
<organism evidence="1 3">
    <name type="scientific">Moraxella caviae</name>
    <dbReference type="NCBI Taxonomy" id="34060"/>
    <lineage>
        <taxon>Bacteria</taxon>
        <taxon>Pseudomonadati</taxon>
        <taxon>Pseudomonadota</taxon>
        <taxon>Gammaproteobacteria</taxon>
        <taxon>Moraxellales</taxon>
        <taxon>Moraxellaceae</taxon>
        <taxon>Moraxella</taxon>
    </lineage>
</organism>